<feature type="compositionally biased region" description="Low complexity" evidence="2">
    <location>
        <begin position="149"/>
        <end position="161"/>
    </location>
</feature>
<sequence>MTSATNTAVAAHSAWPADLRRKERTAKIKTLTAITTASAFPTPSQLTRQLGTSMTKARNSDKHEAPRRKGHERLDAFAKTHMRGLEVLLKSKREMLKQKAGRLLQRRHNYGRSKADKHGQPAGFQDTDMAPVNSFPASGNGASRDEHSSAATLASRASRPAANGKQFYQHLDKHQTLDNKHHQQLCAHYEDEIASALRETSLSGAGDGTPVSGNQKLAAKLANDYDYDEQACLEEALETSARELKEREKEVRELEMALWRSVEDQGGIMYHTYEATGMGLGQSSGNSSERVVGAVEYLYNPDEDGETSMMGSLRASKAGDDPPPYTPF</sequence>
<name>A0ABR1MLR2_9PEZI</name>
<evidence type="ECO:0000313" key="3">
    <source>
        <dbReference type="EMBL" id="KAK7553346.1"/>
    </source>
</evidence>
<comment type="caution">
    <text evidence="3">The sequence shown here is derived from an EMBL/GenBank/DDBJ whole genome shotgun (WGS) entry which is preliminary data.</text>
</comment>
<proteinExistence type="predicted"/>
<organism evidence="3 4">
    <name type="scientific">Phyllosticta citricarpa</name>
    <dbReference type="NCBI Taxonomy" id="55181"/>
    <lineage>
        <taxon>Eukaryota</taxon>
        <taxon>Fungi</taxon>
        <taxon>Dikarya</taxon>
        <taxon>Ascomycota</taxon>
        <taxon>Pezizomycotina</taxon>
        <taxon>Dothideomycetes</taxon>
        <taxon>Dothideomycetes incertae sedis</taxon>
        <taxon>Botryosphaeriales</taxon>
        <taxon>Phyllostictaceae</taxon>
        <taxon>Phyllosticta</taxon>
    </lineage>
</organism>
<dbReference type="EMBL" id="JBBPDW010000004">
    <property type="protein sequence ID" value="KAK7553346.1"/>
    <property type="molecule type" value="Genomic_DNA"/>
</dbReference>
<evidence type="ECO:0000256" key="1">
    <source>
        <dbReference type="SAM" id="Coils"/>
    </source>
</evidence>
<feature type="coiled-coil region" evidence="1">
    <location>
        <begin position="230"/>
        <end position="257"/>
    </location>
</feature>
<feature type="region of interest" description="Disordered" evidence="2">
    <location>
        <begin position="39"/>
        <end position="69"/>
    </location>
</feature>
<keyword evidence="1" id="KW-0175">Coiled coil</keyword>
<feature type="region of interest" description="Disordered" evidence="2">
    <location>
        <begin position="301"/>
        <end position="328"/>
    </location>
</feature>
<reference evidence="3 4" key="1">
    <citation type="submission" date="2024-04" db="EMBL/GenBank/DDBJ databases">
        <title>Phyllosticta paracitricarpa is synonymous to the EU quarantine fungus P. citricarpa based on phylogenomic analyses.</title>
        <authorList>
            <consortium name="Lawrence Berkeley National Laboratory"/>
            <person name="Van Ingen-Buijs V.A."/>
            <person name="Van Westerhoven A.C."/>
            <person name="Haridas S."/>
            <person name="Skiadas P."/>
            <person name="Martin F."/>
            <person name="Groenewald J.Z."/>
            <person name="Crous P.W."/>
            <person name="Seidl M.F."/>
        </authorList>
    </citation>
    <scope>NUCLEOTIDE SEQUENCE [LARGE SCALE GENOMIC DNA]</scope>
    <source>
        <strain evidence="3 4">CBS 122670</strain>
    </source>
</reference>
<accession>A0ABR1MLR2</accession>
<keyword evidence="4" id="KW-1185">Reference proteome</keyword>
<feature type="region of interest" description="Disordered" evidence="2">
    <location>
        <begin position="103"/>
        <end position="161"/>
    </location>
</feature>
<protein>
    <submittedName>
        <fullName evidence="3">Uncharacterized protein</fullName>
    </submittedName>
</protein>
<dbReference type="Proteomes" id="UP001365128">
    <property type="component" value="Unassembled WGS sequence"/>
</dbReference>
<feature type="compositionally biased region" description="Polar residues" evidence="2">
    <location>
        <begin position="41"/>
        <end position="57"/>
    </location>
</feature>
<gene>
    <name evidence="3" type="ORF">IWX46DRAFT_278141</name>
</gene>
<evidence type="ECO:0000313" key="4">
    <source>
        <dbReference type="Proteomes" id="UP001365128"/>
    </source>
</evidence>
<evidence type="ECO:0000256" key="2">
    <source>
        <dbReference type="SAM" id="MobiDB-lite"/>
    </source>
</evidence>